<dbReference type="SUPFAM" id="SSF47336">
    <property type="entry name" value="ACP-like"/>
    <property type="match status" value="1"/>
</dbReference>
<keyword evidence="5" id="KW-0560">Oxidoreductase</keyword>
<dbReference type="Gene3D" id="3.40.50.150">
    <property type="entry name" value="Vaccinia Virus protein VP39"/>
    <property type="match status" value="1"/>
</dbReference>
<evidence type="ECO:0008006" key="14">
    <source>
        <dbReference type="Google" id="ProtNLM"/>
    </source>
</evidence>
<gene>
    <name evidence="12" type="ORF">NPX13_g762</name>
</gene>
<dbReference type="Proteomes" id="UP001148614">
    <property type="component" value="Unassembled WGS sequence"/>
</dbReference>
<keyword evidence="6" id="KW-0511">Multifunctional enzyme</keyword>
<dbReference type="SUPFAM" id="SSF55048">
    <property type="entry name" value="Probable ACP-binding domain of malonyl-CoA ACP transacylase"/>
    <property type="match status" value="1"/>
</dbReference>
<dbReference type="SUPFAM" id="SSF53335">
    <property type="entry name" value="S-adenosyl-L-methionine-dependent methyltransferases"/>
    <property type="match status" value="1"/>
</dbReference>
<keyword evidence="1" id="KW-0596">Phosphopantetheine</keyword>
<protein>
    <recommendedName>
        <fullName evidence="14">Carrier domain-containing protein</fullName>
    </recommendedName>
</protein>
<evidence type="ECO:0000259" key="10">
    <source>
        <dbReference type="PROSITE" id="PS52004"/>
    </source>
</evidence>
<dbReference type="InterPro" id="IPR014043">
    <property type="entry name" value="Acyl_transferase_dom"/>
</dbReference>
<evidence type="ECO:0000256" key="3">
    <source>
        <dbReference type="ARBA" id="ARBA00022679"/>
    </source>
</evidence>
<evidence type="ECO:0000256" key="4">
    <source>
        <dbReference type="ARBA" id="ARBA00022857"/>
    </source>
</evidence>
<dbReference type="Gene3D" id="3.40.366.10">
    <property type="entry name" value="Malonyl-Coenzyme A Acyl Carrier Protein, domain 2"/>
    <property type="match status" value="1"/>
</dbReference>
<feature type="domain" description="Carrier" evidence="9">
    <location>
        <begin position="2283"/>
        <end position="2366"/>
    </location>
</feature>
<dbReference type="PANTHER" id="PTHR43775:SF50">
    <property type="entry name" value="HIGHLY REDUCING POLYKETIDE SYNTHASE SRDA"/>
    <property type="match status" value="1"/>
</dbReference>
<dbReference type="GO" id="GO:0016491">
    <property type="term" value="F:oxidoreductase activity"/>
    <property type="evidence" value="ECO:0007669"/>
    <property type="project" value="UniProtKB-KW"/>
</dbReference>
<dbReference type="InterPro" id="IPR016039">
    <property type="entry name" value="Thiolase-like"/>
</dbReference>
<dbReference type="GO" id="GO:0044550">
    <property type="term" value="P:secondary metabolite biosynthetic process"/>
    <property type="evidence" value="ECO:0007669"/>
    <property type="project" value="TreeGrafter"/>
</dbReference>
<dbReference type="SMART" id="SM00825">
    <property type="entry name" value="PKS_KS"/>
    <property type="match status" value="1"/>
</dbReference>
<evidence type="ECO:0000256" key="8">
    <source>
        <dbReference type="PROSITE-ProRule" id="PRU01363"/>
    </source>
</evidence>
<dbReference type="InterPro" id="IPR020843">
    <property type="entry name" value="ER"/>
</dbReference>
<evidence type="ECO:0000313" key="13">
    <source>
        <dbReference type="Proteomes" id="UP001148614"/>
    </source>
</evidence>
<dbReference type="PROSITE" id="PS50075">
    <property type="entry name" value="CARRIER"/>
    <property type="match status" value="1"/>
</dbReference>
<dbReference type="InterPro" id="IPR009081">
    <property type="entry name" value="PP-bd_ACP"/>
</dbReference>
<evidence type="ECO:0000256" key="1">
    <source>
        <dbReference type="ARBA" id="ARBA00022450"/>
    </source>
</evidence>
<dbReference type="InterPro" id="IPR049551">
    <property type="entry name" value="PKS_DH_C"/>
</dbReference>
<dbReference type="SMART" id="SM00827">
    <property type="entry name" value="PKS_AT"/>
    <property type="match status" value="1"/>
</dbReference>
<dbReference type="Gene3D" id="3.10.129.110">
    <property type="entry name" value="Polyketide synthase dehydratase"/>
    <property type="match status" value="1"/>
</dbReference>
<feature type="domain" description="PKS/mFAS DH" evidence="11">
    <location>
        <begin position="950"/>
        <end position="1256"/>
    </location>
</feature>
<dbReference type="InterPro" id="IPR050091">
    <property type="entry name" value="PKS_NRPS_Biosynth_Enz"/>
</dbReference>
<dbReference type="PROSITE" id="PS52004">
    <property type="entry name" value="KS3_2"/>
    <property type="match status" value="1"/>
</dbReference>
<proteinExistence type="predicted"/>
<dbReference type="PROSITE" id="PS52019">
    <property type="entry name" value="PKS_MFAS_DH"/>
    <property type="match status" value="1"/>
</dbReference>
<dbReference type="InterPro" id="IPR016036">
    <property type="entry name" value="Malonyl_transacylase_ACP-bd"/>
</dbReference>
<feature type="region of interest" description="N-terminal hotdog fold" evidence="8">
    <location>
        <begin position="950"/>
        <end position="1091"/>
    </location>
</feature>
<dbReference type="SUPFAM" id="SSF53901">
    <property type="entry name" value="Thiolase-like"/>
    <property type="match status" value="1"/>
</dbReference>
<dbReference type="EMBL" id="JANPWZ010000057">
    <property type="protein sequence ID" value="KAJ3579803.1"/>
    <property type="molecule type" value="Genomic_DNA"/>
</dbReference>
<dbReference type="InterPro" id="IPR020841">
    <property type="entry name" value="PKS_Beta-ketoAc_synthase_dom"/>
</dbReference>
<evidence type="ECO:0000256" key="7">
    <source>
        <dbReference type="ARBA" id="ARBA00023315"/>
    </source>
</evidence>
<dbReference type="InterPro" id="IPR020807">
    <property type="entry name" value="PKS_DH"/>
</dbReference>
<keyword evidence="4" id="KW-0521">NADP</keyword>
<dbReference type="Pfam" id="PF08659">
    <property type="entry name" value="KR"/>
    <property type="match status" value="1"/>
</dbReference>
<dbReference type="PROSITE" id="PS00606">
    <property type="entry name" value="KS3_1"/>
    <property type="match status" value="1"/>
</dbReference>
<dbReference type="SUPFAM" id="SSF50129">
    <property type="entry name" value="GroES-like"/>
    <property type="match status" value="1"/>
</dbReference>
<dbReference type="Gene3D" id="3.90.180.10">
    <property type="entry name" value="Medium-chain alcohol dehydrogenases, catalytic domain"/>
    <property type="match status" value="1"/>
</dbReference>
<keyword evidence="3" id="KW-0808">Transferase</keyword>
<dbReference type="InterPro" id="IPR020806">
    <property type="entry name" value="PKS_PP-bd"/>
</dbReference>
<dbReference type="Gene3D" id="3.40.47.10">
    <property type="match status" value="1"/>
</dbReference>
<dbReference type="InterPro" id="IPR057326">
    <property type="entry name" value="KR_dom"/>
</dbReference>
<dbReference type="InterPro" id="IPR013149">
    <property type="entry name" value="ADH-like_C"/>
</dbReference>
<dbReference type="GO" id="GO:0004312">
    <property type="term" value="F:fatty acid synthase activity"/>
    <property type="evidence" value="ECO:0007669"/>
    <property type="project" value="TreeGrafter"/>
</dbReference>
<dbReference type="InterPro" id="IPR013968">
    <property type="entry name" value="PKS_KR"/>
</dbReference>
<evidence type="ECO:0000259" key="11">
    <source>
        <dbReference type="PROSITE" id="PS52019"/>
    </source>
</evidence>
<keyword evidence="2" id="KW-0597">Phosphoprotein</keyword>
<dbReference type="InterPro" id="IPR016035">
    <property type="entry name" value="Acyl_Trfase/lysoPLipase"/>
</dbReference>
<dbReference type="Gene3D" id="1.10.1200.10">
    <property type="entry name" value="ACP-like"/>
    <property type="match status" value="1"/>
</dbReference>
<reference evidence="12" key="1">
    <citation type="submission" date="2022-07" db="EMBL/GenBank/DDBJ databases">
        <title>Genome Sequence of Xylaria arbuscula.</title>
        <authorList>
            <person name="Buettner E."/>
        </authorList>
    </citation>
    <scope>NUCLEOTIDE SEQUENCE</scope>
    <source>
        <strain evidence="12">VT107</strain>
    </source>
</reference>
<dbReference type="PANTHER" id="PTHR43775">
    <property type="entry name" value="FATTY ACID SYNTHASE"/>
    <property type="match status" value="1"/>
</dbReference>
<dbReference type="Pfam" id="PF02801">
    <property type="entry name" value="Ketoacyl-synt_C"/>
    <property type="match status" value="1"/>
</dbReference>
<evidence type="ECO:0000256" key="2">
    <source>
        <dbReference type="ARBA" id="ARBA00022553"/>
    </source>
</evidence>
<feature type="region of interest" description="C-terminal hotdog fold" evidence="8">
    <location>
        <begin position="1103"/>
        <end position="1256"/>
    </location>
</feature>
<dbReference type="GO" id="GO:0006633">
    <property type="term" value="P:fatty acid biosynthetic process"/>
    <property type="evidence" value="ECO:0007669"/>
    <property type="project" value="InterPro"/>
</dbReference>
<dbReference type="SUPFAM" id="SSF51735">
    <property type="entry name" value="NAD(P)-binding Rossmann-fold domains"/>
    <property type="match status" value="2"/>
</dbReference>
<keyword evidence="13" id="KW-1185">Reference proteome</keyword>
<dbReference type="SMART" id="SM00829">
    <property type="entry name" value="PKS_ER"/>
    <property type="match status" value="1"/>
</dbReference>
<dbReference type="GO" id="GO:0008168">
    <property type="term" value="F:methyltransferase activity"/>
    <property type="evidence" value="ECO:0007669"/>
    <property type="project" value="UniProtKB-KW"/>
</dbReference>
<dbReference type="SMART" id="SM00826">
    <property type="entry name" value="PKS_DH"/>
    <property type="match status" value="1"/>
</dbReference>
<dbReference type="Pfam" id="PF00550">
    <property type="entry name" value="PP-binding"/>
    <property type="match status" value="1"/>
</dbReference>
<dbReference type="GO" id="GO:0032259">
    <property type="term" value="P:methylation"/>
    <property type="evidence" value="ECO:0007669"/>
    <property type="project" value="UniProtKB-KW"/>
</dbReference>
<dbReference type="InterPro" id="IPR036736">
    <property type="entry name" value="ACP-like_sf"/>
</dbReference>
<dbReference type="InterPro" id="IPR018201">
    <property type="entry name" value="Ketoacyl_synth_AS"/>
</dbReference>
<dbReference type="SMART" id="SM00823">
    <property type="entry name" value="PKS_PP"/>
    <property type="match status" value="1"/>
</dbReference>
<dbReference type="SUPFAM" id="SSF52151">
    <property type="entry name" value="FabD/lysophospholipase-like"/>
    <property type="match status" value="1"/>
</dbReference>
<organism evidence="12 13">
    <name type="scientific">Xylaria arbuscula</name>
    <dbReference type="NCBI Taxonomy" id="114810"/>
    <lineage>
        <taxon>Eukaryota</taxon>
        <taxon>Fungi</taxon>
        <taxon>Dikarya</taxon>
        <taxon>Ascomycota</taxon>
        <taxon>Pezizomycotina</taxon>
        <taxon>Sordariomycetes</taxon>
        <taxon>Xylariomycetidae</taxon>
        <taxon>Xylariales</taxon>
        <taxon>Xylariaceae</taxon>
        <taxon>Xylaria</taxon>
    </lineage>
</organism>
<dbReference type="InterPro" id="IPR011032">
    <property type="entry name" value="GroES-like_sf"/>
</dbReference>
<dbReference type="VEuPathDB" id="FungiDB:F4678DRAFT_427047"/>
<dbReference type="Pfam" id="PF00698">
    <property type="entry name" value="Acyl_transf_1"/>
    <property type="match status" value="1"/>
</dbReference>
<feature type="domain" description="Ketosynthase family 3 (KS3)" evidence="10">
    <location>
        <begin position="7"/>
        <end position="435"/>
    </location>
</feature>
<dbReference type="Pfam" id="PF22621">
    <property type="entry name" value="CurL-like_PKS_C"/>
    <property type="match status" value="1"/>
</dbReference>
<dbReference type="InterPro" id="IPR036291">
    <property type="entry name" value="NAD(P)-bd_dom_sf"/>
</dbReference>
<dbReference type="Pfam" id="PF00107">
    <property type="entry name" value="ADH_zinc_N"/>
    <property type="match status" value="1"/>
</dbReference>
<accession>A0A9W8TQT9</accession>
<dbReference type="Pfam" id="PF14765">
    <property type="entry name" value="PS-DH"/>
    <property type="match status" value="1"/>
</dbReference>
<dbReference type="Pfam" id="PF00109">
    <property type="entry name" value="ketoacyl-synt"/>
    <property type="match status" value="1"/>
</dbReference>
<keyword evidence="7" id="KW-0012">Acyltransferase</keyword>
<dbReference type="Pfam" id="PF08240">
    <property type="entry name" value="ADH_N"/>
    <property type="match status" value="1"/>
</dbReference>
<dbReference type="CDD" id="cd00833">
    <property type="entry name" value="PKS"/>
    <property type="match status" value="1"/>
</dbReference>
<evidence type="ECO:0000313" key="12">
    <source>
        <dbReference type="EMBL" id="KAJ3579803.1"/>
    </source>
</evidence>
<comment type="caution">
    <text evidence="12">The sequence shown here is derived from an EMBL/GenBank/DDBJ whole genome shotgun (WGS) entry which is preliminary data.</text>
</comment>
<dbReference type="InterPro" id="IPR049552">
    <property type="entry name" value="PKS_DH_N"/>
</dbReference>
<dbReference type="Pfam" id="PF21089">
    <property type="entry name" value="PKS_DH_N"/>
    <property type="match status" value="1"/>
</dbReference>
<evidence type="ECO:0000259" key="9">
    <source>
        <dbReference type="PROSITE" id="PS50075"/>
    </source>
</evidence>
<dbReference type="InterPro" id="IPR042104">
    <property type="entry name" value="PKS_dehydratase_sf"/>
</dbReference>
<name>A0A9W8TQT9_9PEZI</name>
<evidence type="ECO:0000256" key="6">
    <source>
        <dbReference type="ARBA" id="ARBA00023268"/>
    </source>
</evidence>
<dbReference type="GO" id="GO:0004315">
    <property type="term" value="F:3-oxoacyl-[acyl-carrier-protein] synthase activity"/>
    <property type="evidence" value="ECO:0007669"/>
    <property type="project" value="InterPro"/>
</dbReference>
<dbReference type="InterPro" id="IPR014031">
    <property type="entry name" value="Ketoacyl_synth_C"/>
</dbReference>
<sequence>MSIDNDEKTIAIVGMGCRLPGRVHDIPALWEFLREQKDVHTEFVEPRFSAQGYYHANPERPGTAVASGGFLLDEDPRLFDPAFFGITDLEAETLDASQRKLLEVTYEAFENAGETWETVSGTRTGVFVGDICFDNYLTQTRDWDYSNKYAATGSFPNMLANRIHYVFNLKGPSLLVNSACTSAMYVLHLAITSMRNGDCESAIVAGSNWIMDPNCHIAMGKLGALSPTSRSHTFDASADGYARGEGFVALYLKKTANAIRDASPIRSLIMGTAIDANGKTNGITNPSAAAQEVVIREAYKNAGGLDPSQTMFLECHGTGTRVGDPTEVMAAGRVFGPSRSSSFEDRLVVGSIKTNIGHLEGACAFPGILKVVVALEAGTIPPTLGFKEANPRIDFEMAKARVSTELEAWPKNKVKRGSVTSAGFGGTNGHCILDHVHEHLPDYVKPGIIASHIEQLDYTNGANGNGVNGSMPPHGLNHDPVTKPFPLIRSANASTRQFVVMPFSAHNQSSLAANVDSLSRVLGQHSLADVVYTLSAKRSRFQNRAYCVVDKDHTALAGQDQLKVYSSPQTVRVGFVFTGQGAQWDGMGAQLFDYAVFRDTVKYLDSILDSILGALPEPAPWKLIDILSGNCDKDFVQQPFVSQTACTALQIGLVDLLASWSIRPVGVTGHSSGEMAAAYAAGQISAAEAITAAYYCGYIVSFNKMNGLMLAVGLSPEKGSEFIEASGLTKRLNIAALNSPDSITISGDADAINTLCENLNENSVFNRVLRTGGLAYHSHHMLALGSDYSKALEAGLQRLRQSGIPTRRCTSVPWVSSVTPNKNVPAIEGHIAASYWRSNLESPVRFSEAVLNLLRDKELGIGALIELGPHPALKGPLNSIAKTAEMNISHIATLKRGHDVRLSLLDLAGMLFALNAEVDLVAVNAVDGKTTHGDRVLVHGTTAIDLPPYQYTYGAIKYNESRTKRFSPQWRNILSLKNLPWLNDHRVPPHVLHPGAAHIVMCMVAAEQAYNEFPDALPITGFVLRNISIKKTLVVPQDDQGIEIVMSMNFDDGGTAATPNWGRFTISSVVRDSNQWTEHCSGSVKVEVSKFEQPAPIDTTMDGRAVSAEAWYTRFADMGLQFGPSFQGYSDIRADPSKNVATATLQLNTTKDLFPGGESPYPIHPASLNLVIRLGHMACNGGQAETSSVQLPIHLNEMRLTNGPLLGRAFATGVARGQLRGLRGAYAHLQLFGEANDVILDVDNMRFTALNNDQQSAAEKHQSNDTFSSPFGRLVWRPDIRTMSTQQLQAQFSAPVGNHFSKIADILDLMGHVNPGLRILALNAGSDDGTALAILSGPNGIKRYARYDLTDVSEEKLAPAREATSRFRDVSYSVLDIADVTSGAGSYDVVVAVLAGDDPSSLYPALHHGRSQLKSGGSIILAFSKLGSQSPTWNEILGSAGFASNPVLVTELSTASGHKWDIVLATSLDEKKPRTKEEKIIYILHGSRGVPALASHLVQALEKRGLTPRTMPLDDVQSNLGPNSRLVAFLGGENLLLSANQDRLRKFQHLAASAATMVWITSCGLVKGRDPDGAFVSGLLRTLGTENPSGQSLSVDIDAKDFQVGSNDMDELVRCLVEQEQKLQKGHEDGDGSEVNRELAWQDGSLWVSRIVPDADLEGYFSAAPEGKNVELVKLGDLGPVRAAFETPGILTSLYFRPYTDLRQQLAKDFVEVEVESVGLNWKDVGLCSGRFDQDNLSNEYCGIVVKRGSGVSHVEVGDRVYGMGKGHFGNFTRVPALMARKVCTGVGPLEAATMPLVYMTAVYAFEHVARLRKGQKVLIQSASGGLGLAAIQLAHSKEAQVFATAGTAEKSRFLAETIGIPPSHIFSSRNVGEITRMLQATGNTGFDVILSTAQGDLLYESIKALAPLGHLIDVGRLDVTGSKSIALELFEKSASFTSFDLGLVAEHSPELGGELMAAVSEHHRAGRIGPVQPFTVSDVSMLGQTLLRLSKGTHIGKMVISYQDPESLLKAHRTAPPVHFDPDASYILVGGLSSLGRSIVRWMAERGARNLIVWSRNGANRLTSHGKALCSEMREKGVSIELVTCDMTEEKFHQGMAAKVLGTKNLHEATAALPLDFFVMTSSLGTVYAFPTQSTYLAANNFMDYFARYRRRQGLPASTVSLGFVSDLGPLADDEATQGLFVRTKGQTMTGSQVLRIIEPAFRSFPHDRSNAAGKQWLGRTQDPLSEANIISGMDPAVLRDLTGEGGGRNAQGWDADDKSPTAQLRQQFEVSIYTLISAGDEDEKAKVVGLVTNAITLSVAEMLFMDPTSIIPTKTVADHGIDSLLAAEFRNWLQVAFGKTISMLDLMDAKTSINVLAAEIVNDALA</sequence>
<dbReference type="InterPro" id="IPR013154">
    <property type="entry name" value="ADH-like_N"/>
</dbReference>
<dbReference type="InterPro" id="IPR001227">
    <property type="entry name" value="Ac_transferase_dom_sf"/>
</dbReference>
<dbReference type="Gene3D" id="3.40.50.720">
    <property type="entry name" value="NAD(P)-binding Rossmann-like Domain"/>
    <property type="match status" value="4"/>
</dbReference>
<evidence type="ECO:0000256" key="5">
    <source>
        <dbReference type="ARBA" id="ARBA00023002"/>
    </source>
</evidence>
<dbReference type="InterPro" id="IPR014030">
    <property type="entry name" value="Ketoacyl_synth_N"/>
</dbReference>
<dbReference type="CDD" id="cd05195">
    <property type="entry name" value="enoyl_red"/>
    <property type="match status" value="1"/>
</dbReference>
<dbReference type="InterPro" id="IPR049900">
    <property type="entry name" value="PKS_mFAS_DH"/>
</dbReference>
<dbReference type="SMART" id="SM00822">
    <property type="entry name" value="PKS_KR"/>
    <property type="match status" value="1"/>
</dbReference>
<dbReference type="GO" id="GO:0031177">
    <property type="term" value="F:phosphopantetheine binding"/>
    <property type="evidence" value="ECO:0007669"/>
    <property type="project" value="InterPro"/>
</dbReference>
<dbReference type="InterPro" id="IPR029063">
    <property type="entry name" value="SAM-dependent_MTases_sf"/>
</dbReference>
<comment type="caution">
    <text evidence="8">Lacks conserved residue(s) required for the propagation of feature annotation.</text>
</comment>